<feature type="transmembrane region" description="Helical" evidence="1">
    <location>
        <begin position="137"/>
        <end position="159"/>
    </location>
</feature>
<dbReference type="AlphaFoldDB" id="A0A1G6PQJ5"/>
<protein>
    <submittedName>
        <fullName evidence="2">ABC-2 type transport system permease protein</fullName>
    </submittedName>
</protein>
<feature type="transmembrane region" description="Helical" evidence="1">
    <location>
        <begin position="230"/>
        <end position="249"/>
    </location>
</feature>
<evidence type="ECO:0000256" key="1">
    <source>
        <dbReference type="SAM" id="Phobius"/>
    </source>
</evidence>
<dbReference type="EMBL" id="FMZZ01000004">
    <property type="protein sequence ID" value="SDC81756.1"/>
    <property type="molecule type" value="Genomic_DNA"/>
</dbReference>
<name>A0A1G6PQJ5_9PSEU</name>
<evidence type="ECO:0000313" key="2">
    <source>
        <dbReference type="EMBL" id="SDC81756.1"/>
    </source>
</evidence>
<keyword evidence="1" id="KW-0472">Membrane</keyword>
<feature type="transmembrane region" description="Helical" evidence="1">
    <location>
        <begin position="51"/>
        <end position="71"/>
    </location>
</feature>
<dbReference type="Proteomes" id="UP000199501">
    <property type="component" value="Unassembled WGS sequence"/>
</dbReference>
<reference evidence="3" key="1">
    <citation type="submission" date="2016-10" db="EMBL/GenBank/DDBJ databases">
        <authorList>
            <person name="Varghese N."/>
            <person name="Submissions S."/>
        </authorList>
    </citation>
    <scope>NUCLEOTIDE SEQUENCE [LARGE SCALE GENOMIC DNA]</scope>
    <source>
        <strain evidence="3">IBRC-M 10403</strain>
    </source>
</reference>
<organism evidence="2 3">
    <name type="scientific">Actinokineospora iranica</name>
    <dbReference type="NCBI Taxonomy" id="1271860"/>
    <lineage>
        <taxon>Bacteria</taxon>
        <taxon>Bacillati</taxon>
        <taxon>Actinomycetota</taxon>
        <taxon>Actinomycetes</taxon>
        <taxon>Pseudonocardiales</taxon>
        <taxon>Pseudonocardiaceae</taxon>
        <taxon>Actinokineospora</taxon>
    </lineage>
</organism>
<accession>A0A1G6PQJ5</accession>
<feature type="transmembrane region" description="Helical" evidence="1">
    <location>
        <begin position="166"/>
        <end position="187"/>
    </location>
</feature>
<dbReference type="STRING" id="1271860.SAMN05216174_104400"/>
<feature type="transmembrane region" description="Helical" evidence="1">
    <location>
        <begin position="92"/>
        <end position="117"/>
    </location>
</feature>
<dbReference type="OrthoDB" id="4336046at2"/>
<sequence>MTLLAVERMKLFTTRSPWWCAVLALAVTVGFAALMAGTASAESPITIAATQFGYGFGLMVVMVMAALAITTEYRFSTIRATFQAIPNRTAALLAKTTVVALLAAVIGEIAAFGSWGIATVIEPTADLAINTPFEWRAIAGIGAVYGFAAVIAVSVGVLVRHSAGAISVLLIWTSLLENLIMLIPRVGRDIHQWLPFNVAHQFVTGDPDPSARAIQDGPGLSDAVLSPWPALAYFAGFAVVLLVIALTVANKRDA</sequence>
<keyword evidence="1" id="KW-0812">Transmembrane</keyword>
<keyword evidence="1" id="KW-1133">Transmembrane helix</keyword>
<evidence type="ECO:0000313" key="3">
    <source>
        <dbReference type="Proteomes" id="UP000199501"/>
    </source>
</evidence>
<dbReference type="RefSeq" id="WP_091450028.1">
    <property type="nucleotide sequence ID" value="NZ_FMZZ01000004.1"/>
</dbReference>
<gene>
    <name evidence="2" type="ORF">SAMN05216174_104400</name>
</gene>
<proteinExistence type="predicted"/>
<keyword evidence="3" id="KW-1185">Reference proteome</keyword>